<gene>
    <name evidence="1" type="ORF">C485_06430</name>
</gene>
<dbReference type="AlphaFoldDB" id="L9ZTS0"/>
<sequence>MHTLIATTGPSDALTSHRLRTGTVTHRLESIAPTTQ</sequence>
<evidence type="ECO:0000313" key="1">
    <source>
        <dbReference type="EMBL" id="ELY88573.1"/>
    </source>
</evidence>
<dbReference type="EMBL" id="AOIK01000017">
    <property type="protein sequence ID" value="ELY88573.1"/>
    <property type="molecule type" value="Genomic_DNA"/>
</dbReference>
<proteinExistence type="predicted"/>
<organism evidence="1 2">
    <name type="scientific">Natrinema altunense (strain JCM 12890 / CGMCC 1.3731 / AJ2)</name>
    <dbReference type="NCBI Taxonomy" id="1227494"/>
    <lineage>
        <taxon>Archaea</taxon>
        <taxon>Methanobacteriati</taxon>
        <taxon>Methanobacteriota</taxon>
        <taxon>Stenosarchaea group</taxon>
        <taxon>Halobacteria</taxon>
        <taxon>Halobacteriales</taxon>
        <taxon>Natrialbaceae</taxon>
        <taxon>Natrinema</taxon>
    </lineage>
</organism>
<name>L9ZTS0_NATA2</name>
<comment type="caution">
    <text evidence="1">The sequence shown here is derived from an EMBL/GenBank/DDBJ whole genome shotgun (WGS) entry which is preliminary data.</text>
</comment>
<evidence type="ECO:0000313" key="2">
    <source>
        <dbReference type="Proteomes" id="UP000011511"/>
    </source>
</evidence>
<keyword evidence="2" id="KW-1185">Reference proteome</keyword>
<protein>
    <submittedName>
        <fullName evidence="1">Uncharacterized protein</fullName>
    </submittedName>
</protein>
<reference evidence="1 2" key="1">
    <citation type="journal article" date="2014" name="PLoS Genet.">
        <title>Phylogenetically driven sequencing of extremely halophilic archaea reveals strategies for static and dynamic osmo-response.</title>
        <authorList>
            <person name="Becker E.A."/>
            <person name="Seitzer P.M."/>
            <person name="Tritt A."/>
            <person name="Larsen D."/>
            <person name="Krusor M."/>
            <person name="Yao A.I."/>
            <person name="Wu D."/>
            <person name="Madern D."/>
            <person name="Eisen J.A."/>
            <person name="Darling A.E."/>
            <person name="Facciotti M.T."/>
        </authorList>
    </citation>
    <scope>NUCLEOTIDE SEQUENCE [LARGE SCALE GENOMIC DNA]</scope>
    <source>
        <strain evidence="1 2">JCM 12890</strain>
    </source>
</reference>
<dbReference type="Proteomes" id="UP000011511">
    <property type="component" value="Unassembled WGS sequence"/>
</dbReference>
<accession>L9ZTS0</accession>